<dbReference type="InterPro" id="IPR036188">
    <property type="entry name" value="FAD/NAD-bd_sf"/>
</dbReference>
<feature type="domain" description="FAD/NAD(P)-binding" evidence="8">
    <location>
        <begin position="8"/>
        <end position="303"/>
    </location>
</feature>
<keyword evidence="5 6" id="KW-0560">Oxidoreductase</keyword>
<keyword evidence="2 6" id="KW-0285">Flavoprotein</keyword>
<reference evidence="9" key="1">
    <citation type="submission" date="2017-05" db="EMBL/GenBank/DDBJ databases">
        <title>The Genome Sequence of Enterococcus sp. 9E7_DIV0242.</title>
        <authorList>
            <consortium name="The Broad Institute Genomics Platform"/>
            <consortium name="The Broad Institute Genomic Center for Infectious Diseases"/>
            <person name="Earl A."/>
            <person name="Manson A."/>
            <person name="Schwartman J."/>
            <person name="Gilmore M."/>
            <person name="Abouelleil A."/>
            <person name="Cao P."/>
            <person name="Chapman S."/>
            <person name="Cusick C."/>
            <person name="Shea T."/>
            <person name="Young S."/>
            <person name="Neafsey D."/>
            <person name="Nusbaum C."/>
            <person name="Birren B."/>
        </authorList>
    </citation>
    <scope>NUCLEOTIDE SEQUENCE [LARGE SCALE GENOMIC DNA]</scope>
    <source>
        <strain evidence="9">9E7_DIV0242</strain>
    </source>
</reference>
<evidence type="ECO:0000313" key="11">
    <source>
        <dbReference type="Proteomes" id="UP000195141"/>
    </source>
</evidence>
<feature type="binding site" evidence="6">
    <location>
        <position position="37"/>
    </location>
    <ligand>
        <name>FAD</name>
        <dbReference type="ChEBI" id="CHEBI:57692"/>
    </ligand>
</feature>
<keyword evidence="7" id="KW-1133">Transmembrane helix</keyword>
<evidence type="ECO:0000256" key="2">
    <source>
        <dbReference type="ARBA" id="ARBA00022630"/>
    </source>
</evidence>
<feature type="binding site" evidence="6">
    <location>
        <position position="285"/>
    </location>
    <ligand>
        <name>FAD</name>
        <dbReference type="ChEBI" id="CHEBI:57692"/>
    </ligand>
</feature>
<evidence type="ECO:0000256" key="4">
    <source>
        <dbReference type="ARBA" id="ARBA00022857"/>
    </source>
</evidence>
<evidence type="ECO:0000313" key="10">
    <source>
        <dbReference type="EMBL" id="WYJ90242.1"/>
    </source>
</evidence>
<name>A0A242K5D4_9ENTE</name>
<comment type="subunit">
    <text evidence="1 6">Homodimer.</text>
</comment>
<accession>A0A242K5D4</accession>
<protein>
    <recommendedName>
        <fullName evidence="6">Ferredoxin--NADP reductase</fullName>
        <shortName evidence="6">FNR</shortName>
        <shortName evidence="6">Fd-NADP(+) reductase</shortName>
        <ecNumber evidence="6">1.18.1.2</ecNumber>
    </recommendedName>
</protein>
<feature type="binding site" evidence="6">
    <location>
        <position position="326"/>
    </location>
    <ligand>
        <name>FAD</name>
        <dbReference type="ChEBI" id="CHEBI:57692"/>
    </ligand>
</feature>
<evidence type="ECO:0000313" key="9">
    <source>
        <dbReference type="EMBL" id="OTP14728.1"/>
    </source>
</evidence>
<comment type="cofactor">
    <cofactor evidence="6">
        <name>FAD</name>
        <dbReference type="ChEBI" id="CHEBI:57692"/>
    </cofactor>
    <text evidence="6">Binds 1 FAD per subunit.</text>
</comment>
<keyword evidence="11" id="KW-1185">Reference proteome</keyword>
<dbReference type="InterPro" id="IPR023753">
    <property type="entry name" value="FAD/NAD-binding_dom"/>
</dbReference>
<dbReference type="SUPFAM" id="SSF51905">
    <property type="entry name" value="FAD/NAD(P)-binding domain"/>
    <property type="match status" value="1"/>
</dbReference>
<gene>
    <name evidence="10" type="ORF">A5888_001998</name>
    <name evidence="9" type="ORF">A5888_002830</name>
</gene>
<evidence type="ECO:0000259" key="8">
    <source>
        <dbReference type="Pfam" id="PF07992"/>
    </source>
</evidence>
<proteinExistence type="inferred from homology"/>
<dbReference type="InterPro" id="IPR050097">
    <property type="entry name" value="Ferredoxin-NADP_redctase_2"/>
</dbReference>
<dbReference type="EMBL" id="CP147247">
    <property type="protein sequence ID" value="WYJ90242.1"/>
    <property type="molecule type" value="Genomic_DNA"/>
</dbReference>
<dbReference type="Pfam" id="PF07992">
    <property type="entry name" value="Pyr_redox_2"/>
    <property type="match status" value="1"/>
</dbReference>
<dbReference type="InterPro" id="IPR022890">
    <property type="entry name" value="Fd--NADP_Rdtase_type_2"/>
</dbReference>
<feature type="binding site" evidence="6">
    <location>
        <position position="123"/>
    </location>
    <ligand>
        <name>FAD</name>
        <dbReference type="ChEBI" id="CHEBI:57692"/>
    </ligand>
</feature>
<feature type="transmembrane region" description="Helical" evidence="7">
    <location>
        <begin position="6"/>
        <end position="26"/>
    </location>
</feature>
<dbReference type="GO" id="GO:0050661">
    <property type="term" value="F:NADP binding"/>
    <property type="evidence" value="ECO:0007669"/>
    <property type="project" value="UniProtKB-UniRule"/>
</dbReference>
<keyword evidence="3 6" id="KW-0274">FAD</keyword>
<dbReference type="EMBL" id="NGMM01000004">
    <property type="protein sequence ID" value="OTP14728.1"/>
    <property type="molecule type" value="Genomic_DNA"/>
</dbReference>
<dbReference type="EC" id="1.18.1.2" evidence="6"/>
<evidence type="ECO:0000256" key="3">
    <source>
        <dbReference type="ARBA" id="ARBA00022827"/>
    </source>
</evidence>
<reference evidence="10" key="3">
    <citation type="submission" date="2024-03" db="EMBL/GenBank/DDBJ databases">
        <title>The Genome Sequence of Enterococcus sp. DIV0242b.</title>
        <authorList>
            <consortium name="The Broad Institute Genomics Platform"/>
            <consortium name="The Broad Institute Microbial Omics Core"/>
            <consortium name="The Broad Institute Genomic Center for Infectious Diseases"/>
            <person name="Earl A."/>
            <person name="Manson A."/>
            <person name="Gilmore M."/>
            <person name="Schwartman J."/>
            <person name="Shea T."/>
            <person name="Abouelleil A."/>
            <person name="Cao P."/>
            <person name="Chapman S."/>
            <person name="Cusick C."/>
            <person name="Young S."/>
            <person name="Neafsey D."/>
            <person name="Nusbaum C."/>
            <person name="Birren B."/>
        </authorList>
    </citation>
    <scope>NUCLEOTIDE SEQUENCE</scope>
    <source>
        <strain evidence="10">9E7_DIV0242</strain>
    </source>
</reference>
<evidence type="ECO:0000256" key="7">
    <source>
        <dbReference type="SAM" id="Phobius"/>
    </source>
</evidence>
<dbReference type="PRINTS" id="PR00368">
    <property type="entry name" value="FADPNR"/>
</dbReference>
<comment type="similarity">
    <text evidence="6">Belongs to the ferredoxin--NADP reductase type 2 family.</text>
</comment>
<dbReference type="PANTHER" id="PTHR48105">
    <property type="entry name" value="THIOREDOXIN REDUCTASE 1-RELATED-RELATED"/>
    <property type="match status" value="1"/>
</dbReference>
<dbReference type="RefSeq" id="WP_086349845.1">
    <property type="nucleotide sequence ID" value="NZ_CP147247.1"/>
</dbReference>
<dbReference type="Proteomes" id="UP000195141">
    <property type="component" value="Chromosome"/>
</dbReference>
<evidence type="ECO:0000256" key="6">
    <source>
        <dbReference type="HAMAP-Rule" id="MF_01685"/>
    </source>
</evidence>
<feature type="binding site" evidence="6">
    <location>
        <position position="90"/>
    </location>
    <ligand>
        <name>FAD</name>
        <dbReference type="ChEBI" id="CHEBI:57692"/>
    </ligand>
</feature>
<feature type="binding site" evidence="6">
    <location>
        <position position="45"/>
    </location>
    <ligand>
        <name>FAD</name>
        <dbReference type="ChEBI" id="CHEBI:57692"/>
    </ligand>
</feature>
<keyword evidence="4 6" id="KW-0521">NADP</keyword>
<evidence type="ECO:0000256" key="5">
    <source>
        <dbReference type="ARBA" id="ARBA00023002"/>
    </source>
</evidence>
<keyword evidence="7" id="KW-0472">Membrane</keyword>
<dbReference type="OrthoDB" id="9806179at2"/>
<evidence type="ECO:0000256" key="1">
    <source>
        <dbReference type="ARBA" id="ARBA00011738"/>
    </source>
</evidence>
<dbReference type="GO" id="GO:0004324">
    <property type="term" value="F:ferredoxin-NADP+ reductase activity"/>
    <property type="evidence" value="ECO:0007669"/>
    <property type="project" value="UniProtKB-UniRule"/>
</dbReference>
<comment type="catalytic activity">
    <reaction evidence="6">
        <text>2 reduced [2Fe-2S]-[ferredoxin] + NADP(+) + H(+) = 2 oxidized [2Fe-2S]-[ferredoxin] + NADPH</text>
        <dbReference type="Rhea" id="RHEA:20125"/>
        <dbReference type="Rhea" id="RHEA-COMP:10000"/>
        <dbReference type="Rhea" id="RHEA-COMP:10001"/>
        <dbReference type="ChEBI" id="CHEBI:15378"/>
        <dbReference type="ChEBI" id="CHEBI:33737"/>
        <dbReference type="ChEBI" id="CHEBI:33738"/>
        <dbReference type="ChEBI" id="CHEBI:57783"/>
        <dbReference type="ChEBI" id="CHEBI:58349"/>
        <dbReference type="EC" id="1.18.1.2"/>
    </reaction>
</comment>
<keyword evidence="7" id="KW-0812">Transmembrane</keyword>
<feature type="binding site" evidence="6">
    <location>
        <position position="50"/>
    </location>
    <ligand>
        <name>FAD</name>
        <dbReference type="ChEBI" id="CHEBI:57692"/>
    </ligand>
</feature>
<dbReference type="HAMAP" id="MF_01685">
    <property type="entry name" value="FENR2"/>
    <property type="match status" value="1"/>
</dbReference>
<comment type="caution">
    <text evidence="6">Lacks conserved residue(s) required for the propagation of feature annotation.</text>
</comment>
<dbReference type="GO" id="GO:0050660">
    <property type="term" value="F:flavin adenine dinucleotide binding"/>
    <property type="evidence" value="ECO:0007669"/>
    <property type="project" value="UniProtKB-UniRule"/>
</dbReference>
<reference evidence="10" key="2">
    <citation type="submission" date="2017-05" db="EMBL/GenBank/DDBJ databases">
        <authorList>
            <consortium name="The Broad Institute Genomics Platform"/>
            <consortium name="The Broad Institute Genomic Center for Infectious Diseases"/>
            <person name="Earl A."/>
            <person name="Manson A."/>
            <person name="Schwartman J."/>
            <person name="Gilmore M."/>
            <person name="Abouelleil A."/>
            <person name="Cao P."/>
            <person name="Chapman S."/>
            <person name="Cusick C."/>
            <person name="Shea T."/>
            <person name="Young S."/>
            <person name="Neafsey D."/>
            <person name="Nusbaum C."/>
            <person name="Birren B."/>
        </authorList>
    </citation>
    <scope>NUCLEOTIDE SEQUENCE</scope>
    <source>
        <strain evidence="10">9E7_DIV0242</strain>
    </source>
</reference>
<organism evidence="9">
    <name type="scientific">Candidatus Enterococcus clewellii</name>
    <dbReference type="NCBI Taxonomy" id="1834193"/>
    <lineage>
        <taxon>Bacteria</taxon>
        <taxon>Bacillati</taxon>
        <taxon>Bacillota</taxon>
        <taxon>Bacilli</taxon>
        <taxon>Lactobacillales</taxon>
        <taxon>Enterococcaceae</taxon>
        <taxon>Enterococcus</taxon>
    </lineage>
</organism>
<sequence>MSHTNELYDITIIGGGPVGLFAAFYAGMRKAKTKIIDSLPQLGGQLATLYPEKFIYDAPGYPAVKAADLVANLEEQLASFNHDILLEEEVVNLTKEENYLVLETTKGIHYSKAVIFAIGNGSFQPRRLTIDGAAQFENQNIHYYVKDMQDFADKKVVIAGGGDSAIDWALMLEKVAREVSIVHRRPEFRGHEHSVEKLKNSTVQILTPYMIEQLNIENQEFKGVQIKHTKEEDFQLLQVDSLIVNYGFTSSLGHLKDWGLDVSRHSIIVDSDMSTNIPGVYAIGDISAYKGKVKLIATGFGEAPTAVNNALHFIQPDIRTQPMHSTSLFEKSASQQVLQN</sequence>
<dbReference type="AlphaFoldDB" id="A0A242K5D4"/>
<dbReference type="PRINTS" id="PR00469">
    <property type="entry name" value="PNDRDTASEII"/>
</dbReference>
<dbReference type="Gene3D" id="3.50.50.60">
    <property type="entry name" value="FAD/NAD(P)-binding domain"/>
    <property type="match status" value="2"/>
</dbReference>